<gene>
    <name evidence="1" type="primary">Cnig_chr_II.g4026</name>
    <name evidence="1" type="ORF">B9Z55_004026</name>
</gene>
<evidence type="ECO:0000313" key="2">
    <source>
        <dbReference type="Proteomes" id="UP000230233"/>
    </source>
</evidence>
<dbReference type="EMBL" id="PDUG01000002">
    <property type="protein sequence ID" value="PIC43218.1"/>
    <property type="molecule type" value="Genomic_DNA"/>
</dbReference>
<dbReference type="AlphaFoldDB" id="A0A2G5UUL1"/>
<keyword evidence="2" id="KW-1185">Reference proteome</keyword>
<reference evidence="2" key="1">
    <citation type="submission" date="2017-10" db="EMBL/GenBank/DDBJ databases">
        <title>Rapid genome shrinkage in a self-fertile nematode reveals novel sperm competition proteins.</title>
        <authorList>
            <person name="Yin D."/>
            <person name="Schwarz E.M."/>
            <person name="Thomas C.G."/>
            <person name="Felde R.L."/>
            <person name="Korf I.F."/>
            <person name="Cutter A.D."/>
            <person name="Schartner C.M."/>
            <person name="Ralston E.J."/>
            <person name="Meyer B.J."/>
            <person name="Haag E.S."/>
        </authorList>
    </citation>
    <scope>NUCLEOTIDE SEQUENCE [LARGE SCALE GENOMIC DNA]</scope>
    <source>
        <strain evidence="2">JU1422</strain>
    </source>
</reference>
<accession>A0A2G5UUL1</accession>
<dbReference type="OrthoDB" id="2333384at2759"/>
<sequence>MTECVIQYDRDVYHAGDSVTGVAILTITKDVRARNVKVICIAEKGFIPRRARGGTKVLPTFEDCIVPWKAENGFVS</sequence>
<proteinExistence type="predicted"/>
<evidence type="ECO:0000313" key="1">
    <source>
        <dbReference type="EMBL" id="PIC43218.1"/>
    </source>
</evidence>
<dbReference type="Proteomes" id="UP000230233">
    <property type="component" value="Chromosome II"/>
</dbReference>
<organism evidence="1 2">
    <name type="scientific">Caenorhabditis nigoni</name>
    <dbReference type="NCBI Taxonomy" id="1611254"/>
    <lineage>
        <taxon>Eukaryota</taxon>
        <taxon>Metazoa</taxon>
        <taxon>Ecdysozoa</taxon>
        <taxon>Nematoda</taxon>
        <taxon>Chromadorea</taxon>
        <taxon>Rhabditida</taxon>
        <taxon>Rhabditina</taxon>
        <taxon>Rhabditomorpha</taxon>
        <taxon>Rhabditoidea</taxon>
        <taxon>Rhabditidae</taxon>
        <taxon>Peloderinae</taxon>
        <taxon>Caenorhabditis</taxon>
    </lineage>
</organism>
<comment type="caution">
    <text evidence="1">The sequence shown here is derived from an EMBL/GenBank/DDBJ whole genome shotgun (WGS) entry which is preliminary data.</text>
</comment>
<name>A0A2G5UUL1_9PELO</name>
<protein>
    <submittedName>
        <fullName evidence="1">Uncharacterized protein</fullName>
    </submittedName>
</protein>